<dbReference type="SUPFAM" id="SSF56112">
    <property type="entry name" value="Protein kinase-like (PK-like)"/>
    <property type="match status" value="1"/>
</dbReference>
<keyword evidence="10" id="KW-1185">Reference proteome</keyword>
<feature type="compositionally biased region" description="Low complexity" evidence="7">
    <location>
        <begin position="404"/>
        <end position="419"/>
    </location>
</feature>
<dbReference type="GO" id="GO:0035556">
    <property type="term" value="P:intracellular signal transduction"/>
    <property type="evidence" value="ECO:0007669"/>
    <property type="project" value="TreeGrafter"/>
</dbReference>
<accession>A0A9P5THL4</accession>
<dbReference type="GO" id="GO:0004674">
    <property type="term" value="F:protein serine/threonine kinase activity"/>
    <property type="evidence" value="ECO:0007669"/>
    <property type="project" value="UniProtKB-KW"/>
</dbReference>
<dbReference type="PANTHER" id="PTHR24346">
    <property type="entry name" value="MAP/MICROTUBULE AFFINITY-REGULATING KINASE"/>
    <property type="match status" value="1"/>
</dbReference>
<feature type="compositionally biased region" description="Basic and acidic residues" evidence="7">
    <location>
        <begin position="1033"/>
        <end position="1047"/>
    </location>
</feature>
<dbReference type="PROSITE" id="PS50011">
    <property type="entry name" value="PROTEIN_KINASE_DOM"/>
    <property type="match status" value="1"/>
</dbReference>
<proteinExistence type="inferred from homology"/>
<feature type="compositionally biased region" description="Low complexity" evidence="7">
    <location>
        <begin position="154"/>
        <end position="164"/>
    </location>
</feature>
<dbReference type="PROSITE" id="PS00108">
    <property type="entry name" value="PROTEIN_KINASE_ST"/>
    <property type="match status" value="1"/>
</dbReference>
<evidence type="ECO:0000256" key="5">
    <source>
        <dbReference type="ARBA" id="ARBA00022777"/>
    </source>
</evidence>
<evidence type="ECO:0000313" key="9">
    <source>
        <dbReference type="EMBL" id="KAF8881926.1"/>
    </source>
</evidence>
<dbReference type="GO" id="GO:0005524">
    <property type="term" value="F:ATP binding"/>
    <property type="evidence" value="ECO:0007669"/>
    <property type="project" value="UniProtKB-KW"/>
</dbReference>
<dbReference type="SMART" id="SM00220">
    <property type="entry name" value="S_TKc"/>
    <property type="match status" value="1"/>
</dbReference>
<feature type="compositionally biased region" description="Polar residues" evidence="7">
    <location>
        <begin position="113"/>
        <end position="127"/>
    </location>
</feature>
<feature type="region of interest" description="Disordered" evidence="7">
    <location>
        <begin position="889"/>
        <end position="1047"/>
    </location>
</feature>
<evidence type="ECO:0000313" key="10">
    <source>
        <dbReference type="Proteomes" id="UP000724874"/>
    </source>
</evidence>
<feature type="region of interest" description="Disordered" evidence="7">
    <location>
        <begin position="820"/>
        <end position="857"/>
    </location>
</feature>
<evidence type="ECO:0000256" key="1">
    <source>
        <dbReference type="ARBA" id="ARBA00010791"/>
    </source>
</evidence>
<feature type="compositionally biased region" description="Low complexity" evidence="7">
    <location>
        <begin position="446"/>
        <end position="456"/>
    </location>
</feature>
<dbReference type="EMBL" id="JADNYJ010000127">
    <property type="protein sequence ID" value="KAF8881926.1"/>
    <property type="molecule type" value="Genomic_DNA"/>
</dbReference>
<dbReference type="GO" id="GO:0005737">
    <property type="term" value="C:cytoplasm"/>
    <property type="evidence" value="ECO:0007669"/>
    <property type="project" value="TreeGrafter"/>
</dbReference>
<feature type="compositionally biased region" description="Low complexity" evidence="7">
    <location>
        <begin position="469"/>
        <end position="493"/>
    </location>
</feature>
<feature type="region of interest" description="Disordered" evidence="7">
    <location>
        <begin position="362"/>
        <end position="533"/>
    </location>
</feature>
<keyword evidence="6" id="KW-0067">ATP-binding</keyword>
<feature type="compositionally biased region" description="Acidic residues" evidence="7">
    <location>
        <begin position="1015"/>
        <end position="1029"/>
    </location>
</feature>
<sequence>MPGPSSLRSRLSGSSTSSLSSTFSDITSATTSSVHSEASNSNSKTNAFFASPWSTHPPSPTPSPPPAPPPKPRSLTEEFFSTPARPPSPPASSIVGAASKQNAIHPSRIFPSRYTSHLRSPHSQSHLINFDHLADSTARAHSHSHPGHERESSDYSNPSSCSSSFAEPRLPTPPPSASISRRSLHRDDTIMPIDFTPPHSKDEAFASAEEATPRPADLEPNLLHFERSLLLKHNQGLITEDEDGEDPHPGSIIELSALPLSPLSINFSIASPDTSIDRGTPTPTNESSNFAPSFSTTTPGLSYSPESVASPLPRAPEPAELTETPRLRLVKSLGHGAFSAVWLAEDLSRVPLTLVSKKSVRDLRRRASGKGRDRERREREKERARKERRAIEMKALPPPPPEVPLKTTETTPTPATARRPPNRLREGLRNMLSFSRTSSVVPAMPSPISSSLSGASEDNTLSRNSSIKSLPSIASDRSSLSRDSSVRSSTSISKEPSRNSSLRLALHRQFEEDEEGGHHIPRDAAAASLSRDSSLRKFRARVRGTKPASRLGRAYLDERDGEMGTPMEFAYASQTHSASVPASDGRRSRKSSLASTSTASAASNSNFNGGGGIWGTGRLVAVKMTPRKPRGPHARAYLPSKYHAAPSPPLHLDASYPRPAVFTRRGFTGVGESVLRRIWCELCKAVGWMHGVGLVHRDIKLENILLTTPIFTSLTPTSPAQPSPTSPHPSTLIKLTDFGLSREAYAAPELVTGASGGYDARRTDAWACGVVLYALVGRGLPFGEGVGGEGKEHKIGGERGWRRRVVNGEEALVNADCEGEWEWPAGGGGGGGGERSEMSTGEPMQVHEHEEEELPRGEADRWRLLVRDPRKRARIVDLWDDVWMQGGFSASSNSGQQQEGEGPVSASSNVLVDEEAESRTREETRGYGSSPLPPAHARARAFYEEDDLDKDEVMRDDREPEEEEDEYRFYDQPSAFGRDYFFEGEDGSEGYGYEGEGEEGVEEAEDPFVFGDGGLDAEEGLDDEEEEEGGCLFDHEGIDSITRREVV</sequence>
<evidence type="ECO:0000256" key="7">
    <source>
        <dbReference type="SAM" id="MobiDB-lite"/>
    </source>
</evidence>
<feature type="compositionally biased region" description="Low complexity" evidence="7">
    <location>
        <begin position="523"/>
        <end position="532"/>
    </location>
</feature>
<feature type="compositionally biased region" description="Basic and acidic residues" evidence="7">
    <location>
        <begin position="845"/>
        <end position="857"/>
    </location>
</feature>
<name>A0A9P5THL4_GYMJU</name>
<feature type="region of interest" description="Disordered" evidence="7">
    <location>
        <begin position="1"/>
        <end position="215"/>
    </location>
</feature>
<dbReference type="Pfam" id="PF00069">
    <property type="entry name" value="Pkinase"/>
    <property type="match status" value="1"/>
</dbReference>
<feature type="compositionally biased region" description="Polar residues" evidence="7">
    <location>
        <begin position="281"/>
        <end position="307"/>
    </location>
</feature>
<organism evidence="9 10">
    <name type="scientific">Gymnopilus junonius</name>
    <name type="common">Spectacular rustgill mushroom</name>
    <name type="synonym">Gymnopilus spectabilis subsp. junonius</name>
    <dbReference type="NCBI Taxonomy" id="109634"/>
    <lineage>
        <taxon>Eukaryota</taxon>
        <taxon>Fungi</taxon>
        <taxon>Dikarya</taxon>
        <taxon>Basidiomycota</taxon>
        <taxon>Agaricomycotina</taxon>
        <taxon>Agaricomycetes</taxon>
        <taxon>Agaricomycetidae</taxon>
        <taxon>Agaricales</taxon>
        <taxon>Agaricineae</taxon>
        <taxon>Hymenogastraceae</taxon>
        <taxon>Gymnopilus</taxon>
    </lineage>
</organism>
<evidence type="ECO:0000256" key="3">
    <source>
        <dbReference type="ARBA" id="ARBA00022679"/>
    </source>
</evidence>
<feature type="compositionally biased region" description="Pro residues" evidence="7">
    <location>
        <begin position="55"/>
        <end position="72"/>
    </location>
</feature>
<protein>
    <recommendedName>
        <fullName evidence="8">Protein kinase domain-containing protein</fullName>
    </recommendedName>
</protein>
<keyword evidence="2" id="KW-0723">Serine/threonine-protein kinase</keyword>
<dbReference type="OrthoDB" id="289250at2759"/>
<dbReference type="InterPro" id="IPR008271">
    <property type="entry name" value="Ser/Thr_kinase_AS"/>
</dbReference>
<feature type="compositionally biased region" description="Basic and acidic residues" evidence="7">
    <location>
        <begin position="370"/>
        <end position="392"/>
    </location>
</feature>
<gene>
    <name evidence="9" type="ORF">CPB84DRAFT_1751026</name>
</gene>
<comment type="similarity">
    <text evidence="1">Belongs to the protein kinase superfamily. CAMK Ser/Thr protein kinase family. NIM1 subfamily.</text>
</comment>
<feature type="region of interest" description="Disordered" evidence="7">
    <location>
        <begin position="572"/>
        <end position="607"/>
    </location>
</feature>
<feature type="compositionally biased region" description="Polar residues" evidence="7">
    <location>
        <begin position="457"/>
        <end position="468"/>
    </location>
</feature>
<feature type="compositionally biased region" description="Polar residues" evidence="7">
    <location>
        <begin position="889"/>
        <end position="910"/>
    </location>
</feature>
<evidence type="ECO:0000256" key="2">
    <source>
        <dbReference type="ARBA" id="ARBA00022527"/>
    </source>
</evidence>
<reference evidence="9" key="1">
    <citation type="submission" date="2020-11" db="EMBL/GenBank/DDBJ databases">
        <authorList>
            <consortium name="DOE Joint Genome Institute"/>
            <person name="Ahrendt S."/>
            <person name="Riley R."/>
            <person name="Andreopoulos W."/>
            <person name="LaButti K."/>
            <person name="Pangilinan J."/>
            <person name="Ruiz-duenas F.J."/>
            <person name="Barrasa J.M."/>
            <person name="Sanchez-Garcia M."/>
            <person name="Camarero S."/>
            <person name="Miyauchi S."/>
            <person name="Serrano A."/>
            <person name="Linde D."/>
            <person name="Babiker R."/>
            <person name="Drula E."/>
            <person name="Ayuso-Fernandez I."/>
            <person name="Pacheco R."/>
            <person name="Padilla G."/>
            <person name="Ferreira P."/>
            <person name="Barriuso J."/>
            <person name="Kellner H."/>
            <person name="Castanera R."/>
            <person name="Alfaro M."/>
            <person name="Ramirez L."/>
            <person name="Pisabarro A.G."/>
            <person name="Kuo A."/>
            <person name="Tritt A."/>
            <person name="Lipzen A."/>
            <person name="He G."/>
            <person name="Yan M."/>
            <person name="Ng V."/>
            <person name="Cullen D."/>
            <person name="Martin F."/>
            <person name="Rosso M.-N."/>
            <person name="Henrissat B."/>
            <person name="Hibbett D."/>
            <person name="Martinez A.T."/>
            <person name="Grigoriev I.V."/>
        </authorList>
    </citation>
    <scope>NUCLEOTIDE SEQUENCE</scope>
    <source>
        <strain evidence="9">AH 44721</strain>
    </source>
</reference>
<feature type="compositionally biased region" description="Acidic residues" evidence="7">
    <location>
        <begin position="995"/>
        <end position="1006"/>
    </location>
</feature>
<keyword evidence="5" id="KW-0418">Kinase</keyword>
<comment type="caution">
    <text evidence="9">The sequence shown here is derived from an EMBL/GenBank/DDBJ whole genome shotgun (WGS) entry which is preliminary data.</text>
</comment>
<feature type="compositionally biased region" description="Low complexity" evidence="7">
    <location>
        <begin position="32"/>
        <end position="43"/>
    </location>
</feature>
<evidence type="ECO:0000259" key="8">
    <source>
        <dbReference type="PROSITE" id="PS50011"/>
    </source>
</evidence>
<feature type="compositionally biased region" description="Low complexity" evidence="7">
    <location>
        <begin position="591"/>
        <end position="607"/>
    </location>
</feature>
<feature type="compositionally biased region" description="Low complexity" evidence="7">
    <location>
        <begin position="1"/>
        <end position="22"/>
    </location>
</feature>
<evidence type="ECO:0000256" key="6">
    <source>
        <dbReference type="ARBA" id="ARBA00022840"/>
    </source>
</evidence>
<keyword evidence="4" id="KW-0547">Nucleotide-binding</keyword>
<evidence type="ECO:0000256" key="4">
    <source>
        <dbReference type="ARBA" id="ARBA00022741"/>
    </source>
</evidence>
<dbReference type="Proteomes" id="UP000724874">
    <property type="component" value="Unassembled WGS sequence"/>
</dbReference>
<feature type="region of interest" description="Disordered" evidence="7">
    <location>
        <begin position="271"/>
        <end position="318"/>
    </location>
</feature>
<dbReference type="InterPro" id="IPR000719">
    <property type="entry name" value="Prot_kinase_dom"/>
</dbReference>
<dbReference type="AlphaFoldDB" id="A0A9P5THL4"/>
<keyword evidence="3" id="KW-0808">Transferase</keyword>
<dbReference type="InterPro" id="IPR011009">
    <property type="entry name" value="Kinase-like_dom_sf"/>
</dbReference>
<dbReference type="PANTHER" id="PTHR24346:SF82">
    <property type="entry name" value="KP78A-RELATED"/>
    <property type="match status" value="1"/>
</dbReference>
<dbReference type="Gene3D" id="1.10.510.10">
    <property type="entry name" value="Transferase(Phosphotransferase) domain 1"/>
    <property type="match status" value="1"/>
</dbReference>
<feature type="domain" description="Protein kinase" evidence="8">
    <location>
        <begin position="327"/>
        <end position="884"/>
    </location>
</feature>